<sequence>MLHLKRVEICAFLCLITPAVCYGDSGLGLPDRELPQDEVIELGRKLFFDRRLSINNTLSCGMCHIPEQGFAQNQLATPVGLEGRVLKRNSPTLLNVGYQRVLFHDGREFSLVNQVWSPLLSKREMGNLSIGMVIKRLREMGGYAAEFEVVLGDIDAVTIGEALAAYQLSLIAGDSPFDRWLYQGDETAVSEEVKSGFYLFKTKGCVSCHLVGKSSSLFTDHEFHNTGLGFERSMKLKPGQRTIRLTDTVTIQTEANFEGEVHNDLGRYEVTGEPGDRWKYRTAGLRNIAVTGPYMHDGSLPSLEAVLGFYAEGGVPNPGLDPLIQPFSLSVRESKDMVEFLKSLTSSWLPELIESAREVEVGDN</sequence>
<evidence type="ECO:0000313" key="9">
    <source>
        <dbReference type="EMBL" id="SVB15335.1"/>
    </source>
</evidence>
<name>A0A382BNJ4_9ZZZZ</name>
<keyword evidence="2" id="KW-0349">Heme</keyword>
<keyword evidence="7" id="KW-0408">Iron</keyword>
<dbReference type="InterPro" id="IPR051395">
    <property type="entry name" value="Cytochrome_c_Peroxidase/MauG"/>
</dbReference>
<evidence type="ECO:0000256" key="2">
    <source>
        <dbReference type="ARBA" id="ARBA00022617"/>
    </source>
</evidence>
<evidence type="ECO:0000256" key="5">
    <source>
        <dbReference type="ARBA" id="ARBA00022764"/>
    </source>
</evidence>
<keyword evidence="6" id="KW-0560">Oxidoreductase</keyword>
<proteinExistence type="predicted"/>
<dbReference type="EMBL" id="UINC01030633">
    <property type="protein sequence ID" value="SVB15335.1"/>
    <property type="molecule type" value="Genomic_DNA"/>
</dbReference>
<dbReference type="InterPro" id="IPR036909">
    <property type="entry name" value="Cyt_c-like_dom_sf"/>
</dbReference>
<dbReference type="InterPro" id="IPR009056">
    <property type="entry name" value="Cyt_c-like_dom"/>
</dbReference>
<keyword evidence="5" id="KW-0574">Periplasm</keyword>
<dbReference type="GO" id="GO:0042597">
    <property type="term" value="C:periplasmic space"/>
    <property type="evidence" value="ECO:0007669"/>
    <property type="project" value="UniProtKB-SubCell"/>
</dbReference>
<dbReference type="AlphaFoldDB" id="A0A382BNJ4"/>
<dbReference type="GO" id="GO:0009055">
    <property type="term" value="F:electron transfer activity"/>
    <property type="evidence" value="ECO:0007669"/>
    <property type="project" value="InterPro"/>
</dbReference>
<accession>A0A382BNJ4</accession>
<evidence type="ECO:0000256" key="1">
    <source>
        <dbReference type="ARBA" id="ARBA00004418"/>
    </source>
</evidence>
<dbReference type="PROSITE" id="PS51007">
    <property type="entry name" value="CYTC"/>
    <property type="match status" value="1"/>
</dbReference>
<evidence type="ECO:0000256" key="4">
    <source>
        <dbReference type="ARBA" id="ARBA00022729"/>
    </source>
</evidence>
<feature type="domain" description="Cytochrome c" evidence="8">
    <location>
        <begin position="191"/>
        <end position="345"/>
    </location>
</feature>
<dbReference type="PANTHER" id="PTHR30600">
    <property type="entry name" value="CYTOCHROME C PEROXIDASE-RELATED"/>
    <property type="match status" value="1"/>
</dbReference>
<dbReference type="GO" id="GO:0020037">
    <property type="term" value="F:heme binding"/>
    <property type="evidence" value="ECO:0007669"/>
    <property type="project" value="InterPro"/>
</dbReference>
<comment type="subcellular location">
    <subcellularLocation>
        <location evidence="1">Periplasm</location>
    </subcellularLocation>
</comment>
<evidence type="ECO:0000256" key="7">
    <source>
        <dbReference type="ARBA" id="ARBA00023004"/>
    </source>
</evidence>
<gene>
    <name evidence="9" type="ORF">METZ01_LOCUS168189</name>
</gene>
<evidence type="ECO:0000256" key="3">
    <source>
        <dbReference type="ARBA" id="ARBA00022723"/>
    </source>
</evidence>
<keyword evidence="4" id="KW-0732">Signal</keyword>
<dbReference type="PIRSF" id="PIRSF000294">
    <property type="entry name" value="Cytochrome-c_peroxidase"/>
    <property type="match status" value="1"/>
</dbReference>
<dbReference type="GO" id="GO:0046872">
    <property type="term" value="F:metal ion binding"/>
    <property type="evidence" value="ECO:0007669"/>
    <property type="project" value="UniProtKB-KW"/>
</dbReference>
<dbReference type="PANTHER" id="PTHR30600:SF10">
    <property type="entry name" value="BLL6722 PROTEIN"/>
    <property type="match status" value="1"/>
</dbReference>
<protein>
    <recommendedName>
        <fullName evidence="8">Cytochrome c domain-containing protein</fullName>
    </recommendedName>
</protein>
<reference evidence="9" key="1">
    <citation type="submission" date="2018-05" db="EMBL/GenBank/DDBJ databases">
        <authorList>
            <person name="Lanie J.A."/>
            <person name="Ng W.-L."/>
            <person name="Kazmierczak K.M."/>
            <person name="Andrzejewski T.M."/>
            <person name="Davidsen T.M."/>
            <person name="Wayne K.J."/>
            <person name="Tettelin H."/>
            <person name="Glass J.I."/>
            <person name="Rusch D."/>
            <person name="Podicherti R."/>
            <person name="Tsui H.-C.T."/>
            <person name="Winkler M.E."/>
        </authorList>
    </citation>
    <scope>NUCLEOTIDE SEQUENCE</scope>
</reference>
<dbReference type="Pfam" id="PF03150">
    <property type="entry name" value="CCP_MauG"/>
    <property type="match status" value="1"/>
</dbReference>
<keyword evidence="3" id="KW-0479">Metal-binding</keyword>
<dbReference type="Gene3D" id="1.10.760.10">
    <property type="entry name" value="Cytochrome c-like domain"/>
    <property type="match status" value="2"/>
</dbReference>
<organism evidence="9">
    <name type="scientific">marine metagenome</name>
    <dbReference type="NCBI Taxonomy" id="408172"/>
    <lineage>
        <taxon>unclassified sequences</taxon>
        <taxon>metagenomes</taxon>
        <taxon>ecological metagenomes</taxon>
    </lineage>
</organism>
<evidence type="ECO:0000256" key="6">
    <source>
        <dbReference type="ARBA" id="ARBA00023002"/>
    </source>
</evidence>
<dbReference type="InterPro" id="IPR026259">
    <property type="entry name" value="MauG/Cytc_peroxidase"/>
</dbReference>
<dbReference type="SUPFAM" id="SSF46626">
    <property type="entry name" value="Cytochrome c"/>
    <property type="match status" value="2"/>
</dbReference>
<dbReference type="InterPro" id="IPR004852">
    <property type="entry name" value="Di-haem_cyt_c_peroxidsae"/>
</dbReference>
<dbReference type="GO" id="GO:0004130">
    <property type="term" value="F:cytochrome-c peroxidase activity"/>
    <property type="evidence" value="ECO:0007669"/>
    <property type="project" value="TreeGrafter"/>
</dbReference>
<evidence type="ECO:0000259" key="8">
    <source>
        <dbReference type="PROSITE" id="PS51007"/>
    </source>
</evidence>